<evidence type="ECO:0000313" key="2">
    <source>
        <dbReference type="EMBL" id="TKW23446.1"/>
    </source>
</evidence>
<dbReference type="AlphaFoldDB" id="A0A4V6DC21"/>
<name>A0A4V6DC21_SETVI</name>
<evidence type="ECO:0000256" key="1">
    <source>
        <dbReference type="SAM" id="SignalP"/>
    </source>
</evidence>
<accession>A0A4V6DC21</accession>
<sequence length="38" mass="4349">MLVMLIAVLQVMDLAVPLEKKILQVLPPFKIVSYSNFF</sequence>
<organism evidence="2 3">
    <name type="scientific">Setaria viridis</name>
    <name type="common">Green bristlegrass</name>
    <name type="synonym">Setaria italica subsp. viridis</name>
    <dbReference type="NCBI Taxonomy" id="4556"/>
    <lineage>
        <taxon>Eukaryota</taxon>
        <taxon>Viridiplantae</taxon>
        <taxon>Streptophyta</taxon>
        <taxon>Embryophyta</taxon>
        <taxon>Tracheophyta</taxon>
        <taxon>Spermatophyta</taxon>
        <taxon>Magnoliopsida</taxon>
        <taxon>Liliopsida</taxon>
        <taxon>Poales</taxon>
        <taxon>Poaceae</taxon>
        <taxon>PACMAD clade</taxon>
        <taxon>Panicoideae</taxon>
        <taxon>Panicodae</taxon>
        <taxon>Paniceae</taxon>
        <taxon>Cenchrinae</taxon>
        <taxon>Setaria</taxon>
    </lineage>
</organism>
<gene>
    <name evidence="2" type="ORF">SEVIR_4G292601v2</name>
</gene>
<proteinExistence type="predicted"/>
<keyword evidence="3" id="KW-1185">Reference proteome</keyword>
<dbReference type="EMBL" id="CM016555">
    <property type="protein sequence ID" value="TKW23446.1"/>
    <property type="molecule type" value="Genomic_DNA"/>
</dbReference>
<dbReference type="Proteomes" id="UP000298652">
    <property type="component" value="Chromosome 4"/>
</dbReference>
<keyword evidence="1" id="KW-0732">Signal</keyword>
<reference evidence="2" key="1">
    <citation type="submission" date="2019-03" db="EMBL/GenBank/DDBJ databases">
        <title>WGS assembly of Setaria viridis.</title>
        <authorList>
            <person name="Huang P."/>
            <person name="Jenkins J."/>
            <person name="Grimwood J."/>
            <person name="Barry K."/>
            <person name="Healey A."/>
            <person name="Mamidi S."/>
            <person name="Sreedasyam A."/>
            <person name="Shu S."/>
            <person name="Feldman M."/>
            <person name="Wu J."/>
            <person name="Yu Y."/>
            <person name="Chen C."/>
            <person name="Johnson J."/>
            <person name="Rokhsar D."/>
            <person name="Baxter I."/>
            <person name="Schmutz J."/>
            <person name="Brutnell T."/>
            <person name="Kellogg E."/>
        </authorList>
    </citation>
    <scope>NUCLEOTIDE SEQUENCE [LARGE SCALE GENOMIC DNA]</scope>
</reference>
<feature type="chain" id="PRO_5020295371" evidence="1">
    <location>
        <begin position="16"/>
        <end position="38"/>
    </location>
</feature>
<evidence type="ECO:0000313" key="3">
    <source>
        <dbReference type="Proteomes" id="UP000298652"/>
    </source>
</evidence>
<protein>
    <submittedName>
        <fullName evidence="2">Uncharacterized protein</fullName>
    </submittedName>
</protein>
<dbReference type="Gramene" id="TKW23446">
    <property type="protein sequence ID" value="TKW23446"/>
    <property type="gene ID" value="SEVIR_4G292601v2"/>
</dbReference>
<feature type="signal peptide" evidence="1">
    <location>
        <begin position="1"/>
        <end position="15"/>
    </location>
</feature>